<evidence type="ECO:0000313" key="1">
    <source>
        <dbReference type="EMBL" id="SMG32527.1"/>
    </source>
</evidence>
<gene>
    <name evidence="1" type="ORF">SAMN06296010_1908</name>
</gene>
<name>A0A1X7JWJ3_9MICO</name>
<dbReference type="Proteomes" id="UP000193244">
    <property type="component" value="Unassembled WGS sequence"/>
</dbReference>
<dbReference type="RefSeq" id="WP_085485181.1">
    <property type="nucleotide sequence ID" value="NZ_FXAY01000002.1"/>
</dbReference>
<dbReference type="InterPro" id="IPR046373">
    <property type="entry name" value="Acyl-CoA_Oxase/DH_mid-dom_sf"/>
</dbReference>
<keyword evidence="2" id="KW-1185">Reference proteome</keyword>
<dbReference type="STRING" id="150121.SAMN06296010_1908"/>
<dbReference type="AlphaFoldDB" id="A0A1X7JWJ3"/>
<sequence>MSLAESLEFWAAEAAAVEGDPQRAVELALSIGEVAPRPGSGTTPALFDLLRALGRADLTAARVVEAHLDARAILAEAGHEPRAGTWGVFAAEGPGVRLDALESNGRLRLSGTKPWCSMAALLDHALVTAHTAEGHRRLFEVDLRAEGVEVRRGEWIALGLQGVPSGAVDFDEVVASPVGADDWYLDRPGFAWGGIGVAACWLGGAEGLAQRLLSGAKSTNREPDQIALMHLGAVDAGLFAARVALNDAGHRIDDGRADASEGRMLAARVRIVVATVVDDVLRRVAHSLGPAPLALEAEHARRVADLELYVRQHHAERDEASLGRRILAEESAR</sequence>
<dbReference type="OrthoDB" id="107064at2"/>
<dbReference type="Gene3D" id="1.20.140.10">
    <property type="entry name" value="Butyryl-CoA Dehydrogenase, subunit A, domain 3"/>
    <property type="match status" value="1"/>
</dbReference>
<dbReference type="GO" id="GO:0016627">
    <property type="term" value="F:oxidoreductase activity, acting on the CH-CH group of donors"/>
    <property type="evidence" value="ECO:0007669"/>
    <property type="project" value="InterPro"/>
</dbReference>
<dbReference type="EMBL" id="FXAY01000002">
    <property type="protein sequence ID" value="SMG32527.1"/>
    <property type="molecule type" value="Genomic_DNA"/>
</dbReference>
<dbReference type="InterPro" id="IPR009100">
    <property type="entry name" value="AcylCoA_DH/oxidase_NM_dom_sf"/>
</dbReference>
<accession>A0A1X7JWJ3</accession>
<dbReference type="SUPFAM" id="SSF47203">
    <property type="entry name" value="Acyl-CoA dehydrogenase C-terminal domain-like"/>
    <property type="match status" value="1"/>
</dbReference>
<dbReference type="Gene3D" id="2.40.110.10">
    <property type="entry name" value="Butyryl-CoA Dehydrogenase, subunit A, domain 2"/>
    <property type="match status" value="1"/>
</dbReference>
<evidence type="ECO:0000313" key="2">
    <source>
        <dbReference type="Proteomes" id="UP000193244"/>
    </source>
</evidence>
<protein>
    <recommendedName>
        <fullName evidence="3">Acyl-CoA dehydrogenase</fullName>
    </recommendedName>
</protein>
<dbReference type="InterPro" id="IPR036250">
    <property type="entry name" value="AcylCo_DH-like_C"/>
</dbReference>
<organism evidence="1 2">
    <name type="scientific">Agreia pratensis</name>
    <dbReference type="NCBI Taxonomy" id="150121"/>
    <lineage>
        <taxon>Bacteria</taxon>
        <taxon>Bacillati</taxon>
        <taxon>Actinomycetota</taxon>
        <taxon>Actinomycetes</taxon>
        <taxon>Micrococcales</taxon>
        <taxon>Microbacteriaceae</taxon>
        <taxon>Agreia</taxon>
    </lineage>
</organism>
<dbReference type="SUPFAM" id="SSF56645">
    <property type="entry name" value="Acyl-CoA dehydrogenase NM domain-like"/>
    <property type="match status" value="1"/>
</dbReference>
<reference evidence="2" key="1">
    <citation type="submission" date="2017-04" db="EMBL/GenBank/DDBJ databases">
        <authorList>
            <person name="Varghese N."/>
            <person name="Submissions S."/>
        </authorList>
    </citation>
    <scope>NUCLEOTIDE SEQUENCE [LARGE SCALE GENOMIC DNA]</scope>
    <source>
        <strain evidence="2">VKM Ac-2510</strain>
    </source>
</reference>
<proteinExistence type="predicted"/>
<evidence type="ECO:0008006" key="3">
    <source>
        <dbReference type="Google" id="ProtNLM"/>
    </source>
</evidence>